<dbReference type="InterPro" id="IPR052353">
    <property type="entry name" value="Benzoxazolinone_Detox_Enz"/>
</dbReference>
<dbReference type="Pfam" id="PF03473">
    <property type="entry name" value="MOSC"/>
    <property type="match status" value="1"/>
</dbReference>
<sequence>MTIRIDAICIGLPKPFNGAELSAIDKRPLEGKATFRSFGIEGDMVADTKHHGGIDMAVHQYPTDHYRKWYEVLGGHPLLTGPAPFGENLMVAGLREDGVLIGDRFRLGTALLEVSQPRQPCWKIEHRFGRKGMVAHILGAHNCGWYYRVVEEGEAEAGDELRKVEDGHADWSVARVFAALYDPAANPNQDELRAIAGLDRLTGKWREKARGRLKS</sequence>
<feature type="domain" description="MOSC" evidence="1">
    <location>
        <begin position="27"/>
        <end position="164"/>
    </location>
</feature>
<dbReference type="GO" id="GO:0003824">
    <property type="term" value="F:catalytic activity"/>
    <property type="evidence" value="ECO:0007669"/>
    <property type="project" value="InterPro"/>
</dbReference>
<dbReference type="Pfam" id="PF03475">
    <property type="entry name" value="YiiM_3-alpha"/>
    <property type="match status" value="1"/>
</dbReference>
<gene>
    <name evidence="2" type="ORF">SAMN04488060_1170</name>
</gene>
<proteinExistence type="predicted"/>
<dbReference type="STRING" id="604088.SAMN04488060_1170"/>
<dbReference type="EMBL" id="FOWZ01000002">
    <property type="protein sequence ID" value="SFP05462.1"/>
    <property type="molecule type" value="Genomic_DNA"/>
</dbReference>
<name>A0A1I5M790_9SPHN</name>
<dbReference type="GO" id="GO:0030170">
    <property type="term" value="F:pyridoxal phosphate binding"/>
    <property type="evidence" value="ECO:0007669"/>
    <property type="project" value="InterPro"/>
</dbReference>
<evidence type="ECO:0000259" key="1">
    <source>
        <dbReference type="PROSITE" id="PS51340"/>
    </source>
</evidence>
<organism evidence="2 3">
    <name type="scientific">Qipengyuania nanhaisediminis</name>
    <dbReference type="NCBI Taxonomy" id="604088"/>
    <lineage>
        <taxon>Bacteria</taxon>
        <taxon>Pseudomonadati</taxon>
        <taxon>Pseudomonadota</taxon>
        <taxon>Alphaproteobacteria</taxon>
        <taxon>Sphingomonadales</taxon>
        <taxon>Erythrobacteraceae</taxon>
        <taxon>Qipengyuania</taxon>
    </lineage>
</organism>
<accession>A0A1I5M790</accession>
<dbReference type="InterPro" id="IPR005163">
    <property type="entry name" value="Tri_helical_YiiM-like"/>
</dbReference>
<protein>
    <submittedName>
        <fullName evidence="2">MOSC domain-containing protein YiiM</fullName>
    </submittedName>
</protein>
<dbReference type="PROSITE" id="PS51340">
    <property type="entry name" value="MOSC"/>
    <property type="match status" value="1"/>
</dbReference>
<dbReference type="SUPFAM" id="SSF50800">
    <property type="entry name" value="PK beta-barrel domain-like"/>
    <property type="match status" value="1"/>
</dbReference>
<dbReference type="GO" id="GO:0030151">
    <property type="term" value="F:molybdenum ion binding"/>
    <property type="evidence" value="ECO:0007669"/>
    <property type="project" value="InterPro"/>
</dbReference>
<keyword evidence="3" id="KW-1185">Reference proteome</keyword>
<dbReference type="OrthoDB" id="9786134at2"/>
<dbReference type="PANTHER" id="PTHR30212:SF2">
    <property type="entry name" value="PROTEIN YIIM"/>
    <property type="match status" value="1"/>
</dbReference>
<dbReference type="AlphaFoldDB" id="A0A1I5M790"/>
<dbReference type="InterPro" id="IPR005302">
    <property type="entry name" value="MoCF_Sase_C"/>
</dbReference>
<reference evidence="3" key="1">
    <citation type="submission" date="2016-10" db="EMBL/GenBank/DDBJ databases">
        <authorList>
            <person name="Varghese N."/>
            <person name="Submissions S."/>
        </authorList>
    </citation>
    <scope>NUCLEOTIDE SEQUENCE [LARGE SCALE GENOMIC DNA]</scope>
    <source>
        <strain evidence="3">CGMCC 1.7715</strain>
    </source>
</reference>
<dbReference type="RefSeq" id="WP_090478662.1">
    <property type="nucleotide sequence ID" value="NZ_FOWZ01000002.1"/>
</dbReference>
<evidence type="ECO:0000313" key="2">
    <source>
        <dbReference type="EMBL" id="SFP05462.1"/>
    </source>
</evidence>
<dbReference type="PANTHER" id="PTHR30212">
    <property type="entry name" value="PROTEIN YIIM"/>
    <property type="match status" value="1"/>
</dbReference>
<dbReference type="Proteomes" id="UP000199331">
    <property type="component" value="Unassembled WGS sequence"/>
</dbReference>
<dbReference type="Gene3D" id="2.40.33.20">
    <property type="entry name" value="PK beta-barrel domain-like"/>
    <property type="match status" value="1"/>
</dbReference>
<dbReference type="InterPro" id="IPR011037">
    <property type="entry name" value="Pyrv_Knase-like_insert_dom_sf"/>
</dbReference>
<evidence type="ECO:0000313" key="3">
    <source>
        <dbReference type="Proteomes" id="UP000199331"/>
    </source>
</evidence>